<feature type="region of interest" description="Disordered" evidence="1">
    <location>
        <begin position="148"/>
        <end position="176"/>
    </location>
</feature>
<dbReference type="GeneID" id="95578821"/>
<evidence type="ECO:0000313" key="2">
    <source>
        <dbReference type="EMBL" id="UUY52545.1"/>
    </source>
</evidence>
<reference evidence="2" key="1">
    <citation type="submission" date="2022-08" db="EMBL/GenBank/DDBJ databases">
        <authorList>
            <person name="Tian L."/>
        </authorList>
    </citation>
    <scope>NUCLEOTIDE SEQUENCE</scope>
    <source>
        <strain evidence="2">CM253</strain>
        <plasmid evidence="2">psa3239</plasmid>
    </source>
</reference>
<dbReference type="EMBL" id="CP102516">
    <property type="protein sequence ID" value="UUY52545.1"/>
    <property type="molecule type" value="Genomic_DNA"/>
</dbReference>
<gene>
    <name evidence="2" type="ORF">NRK68_35365</name>
</gene>
<evidence type="ECO:0000313" key="3">
    <source>
        <dbReference type="Proteomes" id="UP001057738"/>
    </source>
</evidence>
<organism evidence="2 3">
    <name type="scientific">Streptomyces yangpuensis</name>
    <dbReference type="NCBI Taxonomy" id="1648182"/>
    <lineage>
        <taxon>Bacteria</taxon>
        <taxon>Bacillati</taxon>
        <taxon>Actinomycetota</taxon>
        <taxon>Actinomycetes</taxon>
        <taxon>Kitasatosporales</taxon>
        <taxon>Streptomycetaceae</taxon>
        <taxon>Streptomyces</taxon>
    </lineage>
</organism>
<protein>
    <submittedName>
        <fullName evidence="2">Uncharacterized protein</fullName>
    </submittedName>
</protein>
<sequence>MVLAWSPAGEAAMSDWMNRRREVEVALATPASSPATGTSPARSADEQGAQPTVLRPPPETPELPSPDPSSPTVAAPAAIANEVRELHRAAGSPSVRAISAAILADPRSADISPETVRRVVAGTSARPASVLSVVRALADIGGHDAAAAEEKAKRLQDLEEPPGDRGSSEPPAVRGANGVDLRGAVIHGLQLTGGDGQTIDLRHAVLHDAVVYARDQQTLHVTGSAVQNASVHTGDQQTLHMTGSAVQNASVHTGDQQTLHMTDSPVQNASVHTGDQQTLHMTDSPVQNASVHTGDQQTLHMTDSPVQNASVHTGDQQTLHMTDSPVQNASVHTGDQQTLHMTDSPVAEFSDRGRLIPGGPPAAIPG</sequence>
<name>A0ABY5Q8I9_9ACTN</name>
<evidence type="ECO:0000256" key="1">
    <source>
        <dbReference type="SAM" id="MobiDB-lite"/>
    </source>
</evidence>
<dbReference type="InterPro" id="IPR002530">
    <property type="entry name" value="Zein"/>
</dbReference>
<feature type="region of interest" description="Disordered" evidence="1">
    <location>
        <begin position="24"/>
        <end position="74"/>
    </location>
</feature>
<feature type="compositionally biased region" description="Polar residues" evidence="1">
    <location>
        <begin position="30"/>
        <end position="41"/>
    </location>
</feature>
<dbReference type="RefSeq" id="WP_257858285.1">
    <property type="nucleotide sequence ID" value="NZ_CP102516.1"/>
</dbReference>
<proteinExistence type="predicted"/>
<dbReference type="Pfam" id="PF01559">
    <property type="entry name" value="Zein"/>
    <property type="match status" value="1"/>
</dbReference>
<accession>A0ABY5Q8I9</accession>
<geneLocation type="plasmid" evidence="2 3">
    <name>psa3239</name>
</geneLocation>
<keyword evidence="3" id="KW-1185">Reference proteome</keyword>
<feature type="compositionally biased region" description="Basic and acidic residues" evidence="1">
    <location>
        <begin position="148"/>
        <end position="167"/>
    </location>
</feature>
<keyword evidence="2" id="KW-0614">Plasmid</keyword>
<feature type="compositionally biased region" description="Pro residues" evidence="1">
    <location>
        <begin position="54"/>
        <end position="69"/>
    </location>
</feature>
<dbReference type="Proteomes" id="UP001057738">
    <property type="component" value="Plasmid psa3239"/>
</dbReference>